<dbReference type="InterPro" id="IPR036913">
    <property type="entry name" value="YegP-like_sf"/>
</dbReference>
<dbReference type="RefSeq" id="WP_143446582.1">
    <property type="nucleotide sequence ID" value="NZ_FWXV01000004.1"/>
</dbReference>
<evidence type="ECO:0000313" key="2">
    <source>
        <dbReference type="Proteomes" id="UP000192674"/>
    </source>
</evidence>
<keyword evidence="2" id="KW-1185">Reference proteome</keyword>
<accession>A0A1Y5XSF9</accession>
<evidence type="ECO:0008006" key="3">
    <source>
        <dbReference type="Google" id="ProtNLM"/>
    </source>
</evidence>
<sequence>MARFQCFRTDGSGVRWRLLGGNNRVLGVSVRGHTDHGSAVRELDALRDVAQDARLEFERSLAGQWWWQLSISDVPIARSAQGFARKIDADLAAKRFIRRVGEASLDSSVMVFQPGHRGRTTNVVN</sequence>
<dbReference type="EMBL" id="FWXV01000004">
    <property type="protein sequence ID" value="SMD15009.1"/>
    <property type="molecule type" value="Genomic_DNA"/>
</dbReference>
<dbReference type="OrthoDB" id="3481464at2"/>
<proteinExistence type="predicted"/>
<name>A0A1Y5XSF9_KIBAR</name>
<dbReference type="Gene3D" id="2.30.29.80">
    <property type="match status" value="1"/>
</dbReference>
<reference evidence="1 2" key="1">
    <citation type="submission" date="2017-04" db="EMBL/GenBank/DDBJ databases">
        <authorList>
            <person name="Afonso C.L."/>
            <person name="Miller P.J."/>
            <person name="Scott M.A."/>
            <person name="Spackman E."/>
            <person name="Goraichik I."/>
            <person name="Dimitrov K.M."/>
            <person name="Suarez D.L."/>
            <person name="Swayne D.E."/>
        </authorList>
    </citation>
    <scope>NUCLEOTIDE SEQUENCE [LARGE SCALE GENOMIC DNA]</scope>
    <source>
        <strain evidence="1 2">DSM 43828</strain>
    </source>
</reference>
<gene>
    <name evidence="1" type="ORF">SAMN05661093_05190</name>
</gene>
<organism evidence="1 2">
    <name type="scientific">Kibdelosporangium aridum</name>
    <dbReference type="NCBI Taxonomy" id="2030"/>
    <lineage>
        <taxon>Bacteria</taxon>
        <taxon>Bacillati</taxon>
        <taxon>Actinomycetota</taxon>
        <taxon>Actinomycetes</taxon>
        <taxon>Pseudonocardiales</taxon>
        <taxon>Pseudonocardiaceae</taxon>
        <taxon>Kibdelosporangium</taxon>
    </lineage>
</organism>
<dbReference type="Proteomes" id="UP000192674">
    <property type="component" value="Unassembled WGS sequence"/>
</dbReference>
<dbReference type="AlphaFoldDB" id="A0A1Y5XSF9"/>
<dbReference type="SUPFAM" id="SSF160113">
    <property type="entry name" value="YegP-like"/>
    <property type="match status" value="1"/>
</dbReference>
<evidence type="ECO:0000313" key="1">
    <source>
        <dbReference type="EMBL" id="SMD15009.1"/>
    </source>
</evidence>
<protein>
    <recommendedName>
        <fullName evidence="3">DUF1508 domain-containing protein</fullName>
    </recommendedName>
</protein>